<organism evidence="10 11">
    <name type="scientific">Roseospira visakhapatnamensis</name>
    <dbReference type="NCBI Taxonomy" id="390880"/>
    <lineage>
        <taxon>Bacteria</taxon>
        <taxon>Pseudomonadati</taxon>
        <taxon>Pseudomonadota</taxon>
        <taxon>Alphaproteobacteria</taxon>
        <taxon>Rhodospirillales</taxon>
        <taxon>Rhodospirillaceae</taxon>
        <taxon>Roseospira</taxon>
    </lineage>
</organism>
<evidence type="ECO:0000256" key="3">
    <source>
        <dbReference type="ARBA" id="ARBA00022448"/>
    </source>
</evidence>
<evidence type="ECO:0000256" key="7">
    <source>
        <dbReference type="ARBA" id="ARBA00023136"/>
    </source>
</evidence>
<evidence type="ECO:0000256" key="6">
    <source>
        <dbReference type="ARBA" id="ARBA00022989"/>
    </source>
</evidence>
<dbReference type="EMBL" id="JACIGK010000005">
    <property type="protein sequence ID" value="MBB4265273.1"/>
    <property type="molecule type" value="Genomic_DNA"/>
</dbReference>
<sequence>MQTKDIVYIALFAALTAALGLFPPLAVPVIAVPITAQSMGPMLAGGILGAKRGALALVLLLVLVALGLPLLAGGRGGFGVFLGPTGGFMIGWVVAAFVIGWLFERYWSRLSFLLAVTFMLIGGVAVVYLFGILWLVFSAQISVAQATLSSMAFIPGDIVKAVLAALVALVIKRSYPLIGRA</sequence>
<feature type="transmembrane region" description="Helical" evidence="9">
    <location>
        <begin position="149"/>
        <end position="171"/>
    </location>
</feature>
<dbReference type="AlphaFoldDB" id="A0A7W6RC97"/>
<dbReference type="GO" id="GO:0015225">
    <property type="term" value="F:biotin transmembrane transporter activity"/>
    <property type="evidence" value="ECO:0007669"/>
    <property type="project" value="UniProtKB-UniRule"/>
</dbReference>
<evidence type="ECO:0000313" key="10">
    <source>
        <dbReference type="EMBL" id="MBB4265273.1"/>
    </source>
</evidence>
<evidence type="ECO:0000256" key="4">
    <source>
        <dbReference type="ARBA" id="ARBA00022475"/>
    </source>
</evidence>
<evidence type="ECO:0000313" key="11">
    <source>
        <dbReference type="Proteomes" id="UP000554286"/>
    </source>
</evidence>
<dbReference type="PANTHER" id="PTHR34295">
    <property type="entry name" value="BIOTIN TRANSPORTER BIOY"/>
    <property type="match status" value="1"/>
</dbReference>
<proteinExistence type="inferred from homology"/>
<feature type="transmembrane region" description="Helical" evidence="9">
    <location>
        <begin position="53"/>
        <end position="72"/>
    </location>
</feature>
<comment type="subcellular location">
    <subcellularLocation>
        <location evidence="1 8">Cell membrane</location>
        <topology evidence="1 8">Multi-pass membrane protein</topology>
    </subcellularLocation>
</comment>
<name>A0A7W6RC97_9PROT</name>
<comment type="similarity">
    <text evidence="2 8">Belongs to the BioY family.</text>
</comment>
<keyword evidence="11" id="KW-1185">Reference proteome</keyword>
<dbReference type="PANTHER" id="PTHR34295:SF4">
    <property type="entry name" value="BIOTIN TRANSPORTER BIOY-RELATED"/>
    <property type="match status" value="1"/>
</dbReference>
<dbReference type="Gene3D" id="1.10.1760.20">
    <property type="match status" value="1"/>
</dbReference>
<dbReference type="Proteomes" id="UP000554286">
    <property type="component" value="Unassembled WGS sequence"/>
</dbReference>
<evidence type="ECO:0000256" key="5">
    <source>
        <dbReference type="ARBA" id="ARBA00022692"/>
    </source>
</evidence>
<keyword evidence="4 8" id="KW-1003">Cell membrane</keyword>
<feature type="transmembrane region" description="Helical" evidence="9">
    <location>
        <begin position="110"/>
        <end position="137"/>
    </location>
</feature>
<feature type="transmembrane region" description="Helical" evidence="9">
    <location>
        <begin position="78"/>
        <end position="103"/>
    </location>
</feature>
<reference evidence="10 11" key="1">
    <citation type="submission" date="2020-08" db="EMBL/GenBank/DDBJ databases">
        <title>Genome sequencing of Purple Non-Sulfur Bacteria from various extreme environments.</title>
        <authorList>
            <person name="Mayer M."/>
        </authorList>
    </citation>
    <scope>NUCLEOTIDE SEQUENCE [LARGE SCALE GENOMIC DNA]</scope>
    <source>
        <strain evidence="10 11">JA131</strain>
    </source>
</reference>
<dbReference type="InterPro" id="IPR003784">
    <property type="entry name" value="BioY"/>
</dbReference>
<keyword evidence="7 8" id="KW-0472">Membrane</keyword>
<dbReference type="RefSeq" id="WP_184042899.1">
    <property type="nucleotide sequence ID" value="NZ_JACIGK010000005.1"/>
</dbReference>
<gene>
    <name evidence="10" type="ORF">GGD89_000891</name>
</gene>
<evidence type="ECO:0000256" key="8">
    <source>
        <dbReference type="PIRNR" id="PIRNR016661"/>
    </source>
</evidence>
<comment type="caution">
    <text evidence="10">The sequence shown here is derived from an EMBL/GenBank/DDBJ whole genome shotgun (WGS) entry which is preliminary data.</text>
</comment>
<evidence type="ECO:0000256" key="9">
    <source>
        <dbReference type="SAM" id="Phobius"/>
    </source>
</evidence>
<feature type="transmembrane region" description="Helical" evidence="9">
    <location>
        <begin position="6"/>
        <end position="32"/>
    </location>
</feature>
<accession>A0A7W6RC97</accession>
<evidence type="ECO:0000256" key="1">
    <source>
        <dbReference type="ARBA" id="ARBA00004651"/>
    </source>
</evidence>
<dbReference type="Pfam" id="PF02632">
    <property type="entry name" value="BioY"/>
    <property type="match status" value="1"/>
</dbReference>
<dbReference type="PIRSF" id="PIRSF016661">
    <property type="entry name" value="BioY"/>
    <property type="match status" value="1"/>
</dbReference>
<keyword evidence="3 8" id="KW-0813">Transport</keyword>
<evidence type="ECO:0000256" key="2">
    <source>
        <dbReference type="ARBA" id="ARBA00010692"/>
    </source>
</evidence>
<keyword evidence="5 9" id="KW-0812">Transmembrane</keyword>
<keyword evidence="6 9" id="KW-1133">Transmembrane helix</keyword>
<protein>
    <recommendedName>
        <fullName evidence="8">Biotin transporter</fullName>
    </recommendedName>
</protein>
<dbReference type="GO" id="GO:0005886">
    <property type="term" value="C:plasma membrane"/>
    <property type="evidence" value="ECO:0007669"/>
    <property type="project" value="UniProtKB-SubCell"/>
</dbReference>